<protein>
    <submittedName>
        <fullName evidence="2">Helix-turn-helix domain-containing protein</fullName>
    </submittedName>
</protein>
<dbReference type="PANTHER" id="PTHR34585:SF22">
    <property type="entry name" value="HELIX-TURN-HELIX DOMAIN-CONTAINING PROTEIN"/>
    <property type="match status" value="1"/>
</dbReference>
<dbReference type="PANTHER" id="PTHR34585">
    <property type="match status" value="1"/>
</dbReference>
<dbReference type="InterPro" id="IPR041657">
    <property type="entry name" value="HTH_17"/>
</dbReference>
<feature type="domain" description="Helix-turn-helix" evidence="1">
    <location>
        <begin position="38"/>
        <end position="87"/>
    </location>
</feature>
<sequence length="111" mass="12924">MATANIVTIEDLEVFKKSLLHDLVNLITERKNTPSREWLKSRDVRRILMISPNTLQQLRERGKLSFTKIGSIYYYAYADIAKMLEENKAPTRDEFAAQFDDEAPIKPHRKA</sequence>
<dbReference type="AlphaFoldDB" id="A0AAP2DBC6"/>
<dbReference type="SUPFAM" id="SSF46955">
    <property type="entry name" value="Putative DNA-binding domain"/>
    <property type="match status" value="1"/>
</dbReference>
<comment type="caution">
    <text evidence="2">The sequence shown here is derived from an EMBL/GenBank/DDBJ whole genome shotgun (WGS) entry which is preliminary data.</text>
</comment>
<dbReference type="EMBL" id="JAHESC010000006">
    <property type="protein sequence ID" value="MBT1686187.1"/>
    <property type="molecule type" value="Genomic_DNA"/>
</dbReference>
<dbReference type="Pfam" id="PF12728">
    <property type="entry name" value="HTH_17"/>
    <property type="match status" value="1"/>
</dbReference>
<proteinExistence type="predicted"/>
<gene>
    <name evidence="2" type="ORF">KK078_06440</name>
</gene>
<dbReference type="Proteomes" id="UP001319180">
    <property type="component" value="Unassembled WGS sequence"/>
</dbReference>
<organism evidence="2 3">
    <name type="scientific">Dawidia soli</name>
    <dbReference type="NCBI Taxonomy" id="2782352"/>
    <lineage>
        <taxon>Bacteria</taxon>
        <taxon>Pseudomonadati</taxon>
        <taxon>Bacteroidota</taxon>
        <taxon>Cytophagia</taxon>
        <taxon>Cytophagales</taxon>
        <taxon>Chryseotaleaceae</taxon>
        <taxon>Dawidia</taxon>
    </lineage>
</organism>
<evidence type="ECO:0000259" key="1">
    <source>
        <dbReference type="Pfam" id="PF12728"/>
    </source>
</evidence>
<keyword evidence="3" id="KW-1185">Reference proteome</keyword>
<dbReference type="InterPro" id="IPR009061">
    <property type="entry name" value="DNA-bd_dom_put_sf"/>
</dbReference>
<accession>A0AAP2DBC6</accession>
<evidence type="ECO:0000313" key="3">
    <source>
        <dbReference type="Proteomes" id="UP001319180"/>
    </source>
</evidence>
<reference evidence="2 3" key="1">
    <citation type="submission" date="2021-05" db="EMBL/GenBank/DDBJ databases">
        <title>A Polyphasic approach of four new species of the genus Ohtaekwangia: Ohtaekwangia histidinii sp. nov., Ohtaekwangia cretensis sp. nov., Ohtaekwangia indiensis sp. nov., Ohtaekwangia reichenbachii sp. nov. from diverse environment.</title>
        <authorList>
            <person name="Octaviana S."/>
        </authorList>
    </citation>
    <scope>NUCLEOTIDE SEQUENCE [LARGE SCALE GENOMIC DNA]</scope>
    <source>
        <strain evidence="2 3">PWU37</strain>
    </source>
</reference>
<evidence type="ECO:0000313" key="2">
    <source>
        <dbReference type="EMBL" id="MBT1686187.1"/>
    </source>
</evidence>
<dbReference type="RefSeq" id="WP_254089425.1">
    <property type="nucleotide sequence ID" value="NZ_JAHESC010000006.1"/>
</dbReference>
<name>A0AAP2DBC6_9BACT</name>